<protein>
    <recommendedName>
        <fullName evidence="3">Integrase catalytic domain-containing protein</fullName>
    </recommendedName>
</protein>
<comment type="caution">
    <text evidence="1">The sequence shown here is derived from an EMBL/GenBank/DDBJ whole genome shotgun (WGS) entry which is preliminary data.</text>
</comment>
<dbReference type="AlphaFoldDB" id="A0AAV3NGB4"/>
<dbReference type="EMBL" id="BAABME010000008">
    <property type="protein sequence ID" value="GAA0138367.1"/>
    <property type="molecule type" value="Genomic_DNA"/>
</dbReference>
<accession>A0AAV3NGB4</accession>
<proteinExistence type="predicted"/>
<dbReference type="InterPro" id="IPR036397">
    <property type="entry name" value="RNaseH_sf"/>
</dbReference>
<evidence type="ECO:0000313" key="1">
    <source>
        <dbReference type="EMBL" id="GAA0138367.1"/>
    </source>
</evidence>
<sequence length="125" mass="14602">MCQRLGIEHRFALVCYPQYNGQVEVMNRTIFLEIKKNLLESGAKCTEAVLPLEVCLPNIRQIGFKEDQNTILDFGDKGRDRAIAKMQKYKQTMAKFYNRRVKNRQFVAGNVVMRIFKARLRTLTN</sequence>
<dbReference type="Proteomes" id="UP001454036">
    <property type="component" value="Unassembled WGS sequence"/>
</dbReference>
<dbReference type="GO" id="GO:0003676">
    <property type="term" value="F:nucleic acid binding"/>
    <property type="evidence" value="ECO:0007669"/>
    <property type="project" value="InterPro"/>
</dbReference>
<dbReference type="PANTHER" id="PTHR48475:SF2">
    <property type="entry name" value="RIBONUCLEASE H"/>
    <property type="match status" value="1"/>
</dbReference>
<gene>
    <name evidence="1" type="ORF">LIER_00126</name>
</gene>
<organism evidence="1 2">
    <name type="scientific">Lithospermum erythrorhizon</name>
    <name type="common">Purple gromwell</name>
    <name type="synonym">Lithospermum officinale var. erythrorhizon</name>
    <dbReference type="NCBI Taxonomy" id="34254"/>
    <lineage>
        <taxon>Eukaryota</taxon>
        <taxon>Viridiplantae</taxon>
        <taxon>Streptophyta</taxon>
        <taxon>Embryophyta</taxon>
        <taxon>Tracheophyta</taxon>
        <taxon>Spermatophyta</taxon>
        <taxon>Magnoliopsida</taxon>
        <taxon>eudicotyledons</taxon>
        <taxon>Gunneridae</taxon>
        <taxon>Pentapetalae</taxon>
        <taxon>asterids</taxon>
        <taxon>lamiids</taxon>
        <taxon>Boraginales</taxon>
        <taxon>Boraginaceae</taxon>
        <taxon>Boraginoideae</taxon>
        <taxon>Lithospermeae</taxon>
        <taxon>Lithospermum</taxon>
    </lineage>
</organism>
<dbReference type="SUPFAM" id="SSF53098">
    <property type="entry name" value="Ribonuclease H-like"/>
    <property type="match status" value="1"/>
</dbReference>
<dbReference type="InterPro" id="IPR012337">
    <property type="entry name" value="RNaseH-like_sf"/>
</dbReference>
<keyword evidence="2" id="KW-1185">Reference proteome</keyword>
<reference evidence="1 2" key="1">
    <citation type="submission" date="2024-01" db="EMBL/GenBank/DDBJ databases">
        <title>The complete chloroplast genome sequence of Lithospermum erythrorhizon: insights into the phylogenetic relationship among Boraginaceae species and the maternal lineages of purple gromwells.</title>
        <authorList>
            <person name="Okada T."/>
            <person name="Watanabe K."/>
        </authorList>
    </citation>
    <scope>NUCLEOTIDE SEQUENCE [LARGE SCALE GENOMIC DNA]</scope>
</reference>
<evidence type="ECO:0008006" key="3">
    <source>
        <dbReference type="Google" id="ProtNLM"/>
    </source>
</evidence>
<name>A0AAV3NGB4_LITER</name>
<dbReference type="Gene3D" id="3.30.420.10">
    <property type="entry name" value="Ribonuclease H-like superfamily/Ribonuclease H"/>
    <property type="match status" value="1"/>
</dbReference>
<dbReference type="PANTHER" id="PTHR48475">
    <property type="entry name" value="RIBONUCLEASE H"/>
    <property type="match status" value="1"/>
</dbReference>
<evidence type="ECO:0000313" key="2">
    <source>
        <dbReference type="Proteomes" id="UP001454036"/>
    </source>
</evidence>